<evidence type="ECO:0000313" key="2">
    <source>
        <dbReference type="Proteomes" id="UP000076023"/>
    </source>
</evidence>
<gene>
    <name evidence="1" type="ORF">TSACC_22003</name>
</gene>
<comment type="caution">
    <text evidence="1">The sequence shown here is derived from an EMBL/GenBank/DDBJ whole genome shotgun (WGS) entry which is preliminary data.</text>
</comment>
<accession>A0A146GAI3</accession>
<dbReference type="SUPFAM" id="SSF49899">
    <property type="entry name" value="Concanavalin A-like lectins/glucanases"/>
    <property type="match status" value="1"/>
</dbReference>
<dbReference type="InterPro" id="IPR013320">
    <property type="entry name" value="ConA-like_dom_sf"/>
</dbReference>
<dbReference type="Gene3D" id="2.60.120.200">
    <property type="match status" value="1"/>
</dbReference>
<sequence>MVAINFPDFLKLSFIATFSFGLGLELSQAQLIEWKFNEGSGEMAESSGSAGAAALAMKNDKVQTSLFTPDGGGASGKPGDYALDLSGANGMGANNPPNTGPVATVSGNAEGLSALGGLESLTITGWIKPQAPITGAARIIVGKTFYVQAGSSGELQFGVVPDNGTPVFVNSEPNYTEVGMWMFFAITYDGTRTMDNVNFYVGATDAGLTLVCTRSVDAGRLPPFSGGLEVGNVSSGVRPFQGMIDDLTIYGAENGTEGALPQAKIEEIYNKIAKP</sequence>
<evidence type="ECO:0000313" key="1">
    <source>
        <dbReference type="EMBL" id="GAT33586.1"/>
    </source>
</evidence>
<dbReference type="InParanoid" id="A0A146GAI3"/>
<dbReference type="Proteomes" id="UP000076023">
    <property type="component" value="Unassembled WGS sequence"/>
</dbReference>
<dbReference type="GO" id="GO:0030246">
    <property type="term" value="F:carbohydrate binding"/>
    <property type="evidence" value="ECO:0007669"/>
    <property type="project" value="UniProtKB-KW"/>
</dbReference>
<dbReference type="RefSeq" id="WP_075079307.1">
    <property type="nucleotide sequence ID" value="NZ_BDCO01000002.1"/>
</dbReference>
<protein>
    <submittedName>
        <fullName evidence="1">Concanavalin A-like lectin/glucanases superfamily protein</fullName>
    </submittedName>
</protein>
<keyword evidence="1" id="KW-0430">Lectin</keyword>
<dbReference type="OrthoDB" id="189082at2"/>
<organism evidence="1 2">
    <name type="scientific">Terrimicrobium sacchariphilum</name>
    <dbReference type="NCBI Taxonomy" id="690879"/>
    <lineage>
        <taxon>Bacteria</taxon>
        <taxon>Pseudomonadati</taxon>
        <taxon>Verrucomicrobiota</taxon>
        <taxon>Terrimicrobiia</taxon>
        <taxon>Terrimicrobiales</taxon>
        <taxon>Terrimicrobiaceae</taxon>
        <taxon>Terrimicrobium</taxon>
    </lineage>
</organism>
<dbReference type="STRING" id="690879.TSACC_22003"/>
<dbReference type="AlphaFoldDB" id="A0A146GAI3"/>
<dbReference type="EMBL" id="BDCO01000002">
    <property type="protein sequence ID" value="GAT33586.1"/>
    <property type="molecule type" value="Genomic_DNA"/>
</dbReference>
<name>A0A146GAI3_TERSA</name>
<proteinExistence type="predicted"/>
<dbReference type="Pfam" id="PF13385">
    <property type="entry name" value="Laminin_G_3"/>
    <property type="match status" value="1"/>
</dbReference>
<keyword evidence="2" id="KW-1185">Reference proteome</keyword>
<reference evidence="2" key="1">
    <citation type="journal article" date="2017" name="Genome Announc.">
        <title>Draft Genome Sequence of Terrimicrobium sacchariphilum NM-5T, a Facultative Anaerobic Soil Bacterium of the Class Spartobacteria.</title>
        <authorList>
            <person name="Qiu Y.L."/>
            <person name="Tourlousse D.M."/>
            <person name="Matsuura N."/>
            <person name="Ohashi A."/>
            <person name="Sekiguchi Y."/>
        </authorList>
    </citation>
    <scope>NUCLEOTIDE SEQUENCE [LARGE SCALE GENOMIC DNA]</scope>
    <source>
        <strain evidence="2">NM-5</strain>
    </source>
</reference>